<dbReference type="InterPro" id="IPR036427">
    <property type="entry name" value="Bromodomain-like_sf"/>
</dbReference>
<evidence type="ECO:0000313" key="5">
    <source>
        <dbReference type="Proteomes" id="UP000664859"/>
    </source>
</evidence>
<evidence type="ECO:0000313" key="4">
    <source>
        <dbReference type="EMBL" id="KAG5189585.1"/>
    </source>
</evidence>
<protein>
    <recommendedName>
        <fullName evidence="3">Bromo domain-containing protein</fullName>
    </recommendedName>
</protein>
<keyword evidence="1 2" id="KW-0103">Bromodomain</keyword>
<accession>A0A835Z9M9</accession>
<keyword evidence="5" id="KW-1185">Reference proteome</keyword>
<evidence type="ECO:0000256" key="1">
    <source>
        <dbReference type="ARBA" id="ARBA00023117"/>
    </source>
</evidence>
<reference evidence="4" key="1">
    <citation type="submission" date="2021-02" db="EMBL/GenBank/DDBJ databases">
        <title>First Annotated Genome of the Yellow-green Alga Tribonema minus.</title>
        <authorList>
            <person name="Mahan K.M."/>
        </authorList>
    </citation>
    <scope>NUCLEOTIDE SEQUENCE</scope>
    <source>
        <strain evidence="4">UTEX B ZZ1240</strain>
    </source>
</reference>
<evidence type="ECO:0000256" key="2">
    <source>
        <dbReference type="PROSITE-ProRule" id="PRU00035"/>
    </source>
</evidence>
<dbReference type="AlphaFoldDB" id="A0A835Z9M9"/>
<name>A0A835Z9M9_9STRA</name>
<comment type="caution">
    <text evidence="4">The sequence shown here is derived from an EMBL/GenBank/DDBJ whole genome shotgun (WGS) entry which is preliminary data.</text>
</comment>
<evidence type="ECO:0000259" key="3">
    <source>
        <dbReference type="PROSITE" id="PS50014"/>
    </source>
</evidence>
<organism evidence="4 5">
    <name type="scientific">Tribonema minus</name>
    <dbReference type="NCBI Taxonomy" id="303371"/>
    <lineage>
        <taxon>Eukaryota</taxon>
        <taxon>Sar</taxon>
        <taxon>Stramenopiles</taxon>
        <taxon>Ochrophyta</taxon>
        <taxon>PX clade</taxon>
        <taxon>Xanthophyceae</taxon>
        <taxon>Tribonematales</taxon>
        <taxon>Tribonemataceae</taxon>
        <taxon>Tribonema</taxon>
    </lineage>
</organism>
<proteinExistence type="predicted"/>
<dbReference type="OrthoDB" id="21449at2759"/>
<dbReference type="PROSITE" id="PS50014">
    <property type="entry name" value="BROMODOMAIN_2"/>
    <property type="match status" value="1"/>
</dbReference>
<dbReference type="EMBL" id="JAFCMP010000047">
    <property type="protein sequence ID" value="KAG5189585.1"/>
    <property type="molecule type" value="Genomic_DNA"/>
</dbReference>
<dbReference type="Pfam" id="PF00439">
    <property type="entry name" value="Bromodomain"/>
    <property type="match status" value="1"/>
</dbReference>
<dbReference type="CDD" id="cd04369">
    <property type="entry name" value="Bromodomain"/>
    <property type="match status" value="1"/>
</dbReference>
<dbReference type="SUPFAM" id="SSF47370">
    <property type="entry name" value="Bromodomain"/>
    <property type="match status" value="1"/>
</dbReference>
<gene>
    <name evidence="4" type="ORF">JKP88DRAFT_267202</name>
</gene>
<feature type="domain" description="Bromo" evidence="3">
    <location>
        <begin position="1"/>
        <end position="78"/>
    </location>
</feature>
<dbReference type="InterPro" id="IPR001487">
    <property type="entry name" value="Bromodomain"/>
</dbReference>
<sequence length="148" mass="16444">MSQVFLDPVDAANLDGYSQLIERPMNIRKARTLYTKARNRPNNNPEQRDLKAIRVFMEDLALVFRNAEMYGSPEVRSDKQETVISLMARECASYTYACYRAYLQDHVSAEVNAQVAAVFPKSLRGAEAWTRAVHMGAAAAGAAVSDAP</sequence>
<dbReference type="Gene3D" id="1.20.920.10">
    <property type="entry name" value="Bromodomain-like"/>
    <property type="match status" value="1"/>
</dbReference>
<dbReference type="Proteomes" id="UP000664859">
    <property type="component" value="Unassembled WGS sequence"/>
</dbReference>